<proteinExistence type="predicted"/>
<dbReference type="EMBL" id="LIAE01009893">
    <property type="protein sequence ID" value="PAV67642.1"/>
    <property type="molecule type" value="Genomic_DNA"/>
</dbReference>
<evidence type="ECO:0000256" key="1">
    <source>
        <dbReference type="SAM" id="MobiDB-lite"/>
    </source>
</evidence>
<feature type="region of interest" description="Disordered" evidence="1">
    <location>
        <begin position="48"/>
        <end position="88"/>
    </location>
</feature>
<feature type="region of interest" description="Disordered" evidence="1">
    <location>
        <begin position="1"/>
        <end position="27"/>
    </location>
</feature>
<comment type="caution">
    <text evidence="2">The sequence shown here is derived from an EMBL/GenBank/DDBJ whole genome shotgun (WGS) entry which is preliminary data.</text>
</comment>
<dbReference type="Proteomes" id="UP000218231">
    <property type="component" value="Unassembled WGS sequence"/>
</dbReference>
<name>A0A2A2K184_9BILA</name>
<feature type="compositionally biased region" description="Low complexity" evidence="1">
    <location>
        <begin position="60"/>
        <end position="82"/>
    </location>
</feature>
<protein>
    <submittedName>
        <fullName evidence="2">Uncharacterized protein</fullName>
    </submittedName>
</protein>
<accession>A0A2A2K184</accession>
<keyword evidence="3" id="KW-1185">Reference proteome</keyword>
<sequence length="111" mass="11259">MGAALQPAVTGAKGGEKKPKAPYEAPDSLRSTNIAKILLAVGEGEFDAGHACSSKTQPMATRPATPSSTRSTSPPTAAPSSRHTGTRSAARLATAISALCASTCRRRPRAG</sequence>
<organism evidence="2 3">
    <name type="scientific">Diploscapter pachys</name>
    <dbReference type="NCBI Taxonomy" id="2018661"/>
    <lineage>
        <taxon>Eukaryota</taxon>
        <taxon>Metazoa</taxon>
        <taxon>Ecdysozoa</taxon>
        <taxon>Nematoda</taxon>
        <taxon>Chromadorea</taxon>
        <taxon>Rhabditida</taxon>
        <taxon>Rhabditina</taxon>
        <taxon>Rhabditomorpha</taxon>
        <taxon>Rhabditoidea</taxon>
        <taxon>Rhabditidae</taxon>
        <taxon>Diploscapter</taxon>
    </lineage>
</organism>
<dbReference type="AlphaFoldDB" id="A0A2A2K184"/>
<evidence type="ECO:0000313" key="2">
    <source>
        <dbReference type="EMBL" id="PAV67642.1"/>
    </source>
</evidence>
<reference evidence="2 3" key="1">
    <citation type="journal article" date="2017" name="Curr. Biol.">
        <title>Genome architecture and evolution of a unichromosomal asexual nematode.</title>
        <authorList>
            <person name="Fradin H."/>
            <person name="Zegar C."/>
            <person name="Gutwein M."/>
            <person name="Lucas J."/>
            <person name="Kovtun M."/>
            <person name="Corcoran D."/>
            <person name="Baugh L.R."/>
            <person name="Kiontke K."/>
            <person name="Gunsalus K."/>
            <person name="Fitch D.H."/>
            <person name="Piano F."/>
        </authorList>
    </citation>
    <scope>NUCLEOTIDE SEQUENCE [LARGE SCALE GENOMIC DNA]</scope>
    <source>
        <strain evidence="2">PF1309</strain>
    </source>
</reference>
<gene>
    <name evidence="2" type="ORF">WR25_00989</name>
</gene>
<evidence type="ECO:0000313" key="3">
    <source>
        <dbReference type="Proteomes" id="UP000218231"/>
    </source>
</evidence>